<name>A0AAW0QHE9_9PEZI</name>
<organism evidence="3 4">
    <name type="scientific">Apiospora kogelbergensis</name>
    <dbReference type="NCBI Taxonomy" id="1337665"/>
    <lineage>
        <taxon>Eukaryota</taxon>
        <taxon>Fungi</taxon>
        <taxon>Dikarya</taxon>
        <taxon>Ascomycota</taxon>
        <taxon>Pezizomycotina</taxon>
        <taxon>Sordariomycetes</taxon>
        <taxon>Xylariomycetidae</taxon>
        <taxon>Amphisphaeriales</taxon>
        <taxon>Apiosporaceae</taxon>
        <taxon>Apiospora</taxon>
    </lineage>
</organism>
<feature type="region of interest" description="Disordered" evidence="1">
    <location>
        <begin position="980"/>
        <end position="1009"/>
    </location>
</feature>
<dbReference type="Gene3D" id="1.10.510.10">
    <property type="entry name" value="Transferase(Phosphotransferase) domain 1"/>
    <property type="match status" value="1"/>
</dbReference>
<sequence length="1114" mass="126149">MEQVPTAGLLDVFDVPVEAAYADGTKLSKAALQLCARICAIHSARIPMVLVSHEFSRTYNTLKNDQNSELSSTRTKDIFQYPVIFLENIENYDQLFDIFAPVGGWYPFWRMIDVQPPHTVVAADEVDRMLKERVLVPEYHEESIFLGVSSPLKAKLQSQLSYTSLKAATYDLIYSLDQMLPNPFTCPLQIRLATACREIFTETILPFLRIHNSLSILGTQCHRLAFFSLLAGLPPPLILPELTSKVTQDPSSLSTPEGLCLYATRINATSEEIPPLDSAIEAVFGKQDVHSMARWLCDYFNDEGQIASITLAIISTRLARIGWDLDSPWESVLSETSGYQTNIYTADILRNLVTRGLYLEVLRFASRLSVPEGVPFRLAYCEPMFLLSDAYCGLGRYEEAMDVLETVRGKYGLPPRTRLKIALRRSLCQRRTHSHMDLSIIERKSHLVDAVSIIGRLNKSEQQELLSELLAILYKIKERRSIPFFATSMLPITAFQQMLQSGVLRDDWRFGILRRLLGDTVGDMGPPTSLQMDHRYTNPSAGILKFMKGFQDWARRNTKLGLTGPSLNQPASYIPKQVVRQFFDEAANLVGLEEFLPEDKRHQEMNIIRKVCCQVTCILLAIGKPSFLRYFISERTLHDAKLPFFNKPKTFPSEDGLLWNEFYQMQWKFCAPLTPDAIFSHEYTSLRSMPELPPDCILPFSKEGFLGAGACATVEKVRVHSIDSDKSQVVSLKIFRTPKSKIVFEAELEAFRGSLGNDIGVLECFVKEIHKTRGINATSSTFRQVFPIKILVPSNILLSSEPNPSSAFDIRFKFADFGSNHFRSLTDTPEVLLDWDSIGTRIYGPPEMYGLAHNCVSASPEVGQGADVWSLGCVYSELATWIEIGYHGVEKYRWKRQDETSLIPQFTDGACFHDGVKLLKCIISQHLTIVTLGPHYITRRTLKLVDQMFRPANERPASSKVWSRSLEIIDIGQEKLLFSNSHNLPQRETTRDTERHQGADNDQYGSYGSEADAAAGAIGELSTESRKGDDEEAEQRHDWETRYIAAYRLESQALQKYLINKFPPHEFNIEVSLPQREVPAVMVFRFGEKEIFTVNLAGRRWLLQSLDPTSTHRG</sequence>
<keyword evidence="4" id="KW-1185">Reference proteome</keyword>
<dbReference type="SUPFAM" id="SSF56112">
    <property type="entry name" value="Protein kinase-like (PK-like)"/>
    <property type="match status" value="1"/>
</dbReference>
<dbReference type="PROSITE" id="PS50011">
    <property type="entry name" value="PROTEIN_KINASE_DOM"/>
    <property type="match status" value="1"/>
</dbReference>
<comment type="caution">
    <text evidence="3">The sequence shown here is derived from an EMBL/GenBank/DDBJ whole genome shotgun (WGS) entry which is preliminary data.</text>
</comment>
<dbReference type="EMBL" id="JAQQWP010000008">
    <property type="protein sequence ID" value="KAK8104974.1"/>
    <property type="molecule type" value="Genomic_DNA"/>
</dbReference>
<evidence type="ECO:0000313" key="3">
    <source>
        <dbReference type="EMBL" id="KAK8104974.1"/>
    </source>
</evidence>
<evidence type="ECO:0000259" key="2">
    <source>
        <dbReference type="PROSITE" id="PS50011"/>
    </source>
</evidence>
<dbReference type="InterPro" id="IPR011009">
    <property type="entry name" value="Kinase-like_dom_sf"/>
</dbReference>
<evidence type="ECO:0000256" key="1">
    <source>
        <dbReference type="SAM" id="MobiDB-lite"/>
    </source>
</evidence>
<dbReference type="Proteomes" id="UP001392437">
    <property type="component" value="Unassembled WGS sequence"/>
</dbReference>
<feature type="domain" description="Protein kinase" evidence="2">
    <location>
        <begin position="616"/>
        <end position="969"/>
    </location>
</feature>
<dbReference type="GO" id="GO:0005524">
    <property type="term" value="F:ATP binding"/>
    <property type="evidence" value="ECO:0007669"/>
    <property type="project" value="InterPro"/>
</dbReference>
<dbReference type="GO" id="GO:0004672">
    <property type="term" value="F:protein kinase activity"/>
    <property type="evidence" value="ECO:0007669"/>
    <property type="project" value="InterPro"/>
</dbReference>
<protein>
    <recommendedName>
        <fullName evidence="2">Protein kinase domain-containing protein</fullName>
    </recommendedName>
</protein>
<feature type="compositionally biased region" description="Basic and acidic residues" evidence="1">
    <location>
        <begin position="988"/>
        <end position="999"/>
    </location>
</feature>
<dbReference type="SMART" id="SM00220">
    <property type="entry name" value="S_TKc"/>
    <property type="match status" value="1"/>
</dbReference>
<proteinExistence type="predicted"/>
<reference evidence="3 4" key="1">
    <citation type="submission" date="2023-01" db="EMBL/GenBank/DDBJ databases">
        <title>Analysis of 21 Apiospora genomes using comparative genomics revels a genus with tremendous synthesis potential of carbohydrate active enzymes and secondary metabolites.</title>
        <authorList>
            <person name="Sorensen T."/>
        </authorList>
    </citation>
    <scope>NUCLEOTIDE SEQUENCE [LARGE SCALE GENOMIC DNA]</scope>
    <source>
        <strain evidence="3 4">CBS 117206</strain>
    </source>
</reference>
<evidence type="ECO:0000313" key="4">
    <source>
        <dbReference type="Proteomes" id="UP001392437"/>
    </source>
</evidence>
<dbReference type="AlphaFoldDB" id="A0AAW0QHE9"/>
<gene>
    <name evidence="3" type="ORF">PG999_008333</name>
</gene>
<accession>A0AAW0QHE9</accession>
<dbReference type="InterPro" id="IPR000719">
    <property type="entry name" value="Prot_kinase_dom"/>
</dbReference>